<evidence type="ECO:0000313" key="2">
    <source>
        <dbReference type="EMBL" id="CAY47688.1"/>
    </source>
</evidence>
<reference evidence="1" key="2">
    <citation type="submission" date="2023-10" db="EMBL/GenBank/DDBJ databases">
        <authorList>
            <person name="Fortmann-Grote C."/>
        </authorList>
    </citation>
    <scope>NUCLEOTIDE SEQUENCE</scope>
    <source>
        <strain evidence="1">SBW25</strain>
    </source>
</reference>
<dbReference type="AlphaFoldDB" id="C3KDI0"/>
<dbReference type="EMBL" id="OV986001">
    <property type="protein sequence ID" value="CAI2795727.1"/>
    <property type="molecule type" value="Genomic_DNA"/>
</dbReference>
<dbReference type="HOGENOM" id="CLU_3238375_0_0_6"/>
<name>C3KDI0_PSEFS</name>
<sequence>MMGKKLLHRLAGHPLCCLNQNHQFKYDWRVAYNLQETPCPARA</sequence>
<protein>
    <submittedName>
        <fullName evidence="2">Uncharacterized protein</fullName>
    </submittedName>
</protein>
<gene>
    <name evidence="2" type="ordered locus">PFLU_1435</name>
</gene>
<evidence type="ECO:0000313" key="1">
    <source>
        <dbReference type="EMBL" id="CAI2795727.1"/>
    </source>
</evidence>
<dbReference type="Proteomes" id="UP001152918">
    <property type="component" value="Chromosome"/>
</dbReference>
<organism evidence="2">
    <name type="scientific">Pseudomonas fluorescens (strain SBW25)</name>
    <dbReference type="NCBI Taxonomy" id="216595"/>
    <lineage>
        <taxon>Bacteria</taxon>
        <taxon>Pseudomonadati</taxon>
        <taxon>Pseudomonadota</taxon>
        <taxon>Gammaproteobacteria</taxon>
        <taxon>Pseudomonadales</taxon>
        <taxon>Pseudomonadaceae</taxon>
        <taxon>Pseudomonas</taxon>
    </lineage>
</organism>
<reference evidence="2" key="1">
    <citation type="journal article" date="2009" name="Genome Biol.">
        <title>Genomic and genetic analyses of diversity and plant interactions of Pseudomonas fluorescens.</title>
        <authorList>
            <person name="Silby M.W."/>
            <person name="Cerdeno-Tarraga A.M."/>
            <person name="Vernikos G.S."/>
            <person name="Giddens S.R."/>
            <person name="Jackson R.W."/>
            <person name="Preston G.M."/>
            <person name="Zhang X.X."/>
            <person name="Moon C.D."/>
            <person name="Gehrig S.M."/>
            <person name="Godfrey S.A."/>
            <person name="Knight C.G."/>
            <person name="Malone J.G."/>
            <person name="Robinson Z."/>
            <person name="Spiers A.J."/>
            <person name="Harris S."/>
            <person name="Challis G.L."/>
            <person name="Yaxley A.M."/>
            <person name="Harris D."/>
            <person name="Seeger K."/>
            <person name="Murphy L."/>
            <person name="Rutter S."/>
            <person name="Squares R."/>
            <person name="Quail M.A."/>
            <person name="Saunders E."/>
            <person name="Mavromatis K."/>
            <person name="Brettin T.S."/>
            <person name="Bentley S.D."/>
            <person name="Hothersall J."/>
            <person name="Stephens E."/>
            <person name="Thomas C.M."/>
            <person name="Parkhill J."/>
            <person name="Levy S.B."/>
            <person name="Rainey P.B."/>
            <person name="Thomson N.R."/>
        </authorList>
    </citation>
    <scope>NUCLEOTIDE SEQUENCE [LARGE SCALE GENOMIC DNA]</scope>
    <source>
        <strain evidence="2">SBW25</strain>
    </source>
</reference>
<proteinExistence type="predicted"/>
<accession>C3KDI0</accession>
<dbReference type="EMBL" id="AM181176">
    <property type="protein sequence ID" value="CAY47688.1"/>
    <property type="molecule type" value="Genomic_DNA"/>
</dbReference>
<dbReference type="KEGG" id="pfs:PFLU_1435"/>